<evidence type="ECO:0000256" key="1">
    <source>
        <dbReference type="SAM" id="MobiDB-lite"/>
    </source>
</evidence>
<dbReference type="PANTHER" id="PTHR35458">
    <property type="entry name" value="SLR0755 PROTEIN"/>
    <property type="match status" value="1"/>
</dbReference>
<dbReference type="PANTHER" id="PTHR35458:SF8">
    <property type="entry name" value="SLR0650 PROTEIN"/>
    <property type="match status" value="1"/>
</dbReference>
<dbReference type="Pfam" id="PF01936">
    <property type="entry name" value="NYN"/>
    <property type="match status" value="1"/>
</dbReference>
<gene>
    <name evidence="3" type="ORF">U14_02645</name>
</gene>
<dbReference type="InterPro" id="IPR021139">
    <property type="entry name" value="NYN"/>
</dbReference>
<evidence type="ECO:0000313" key="3">
    <source>
        <dbReference type="EMBL" id="GAK51401.1"/>
    </source>
</evidence>
<sequence>MRSRRVGLYVDVANLAMNGGYGMRYDVLREFACRDNAEPMRLNAYVSFDAERAEFDYSYKEGQYGFYSLLRDFGYKVIQKNVRWYVDESGNRFGKANADLDMAVDVLLQSNNMDRVVLVTGDGDFVRVVQALQNNGCRVEVVAFENVSSELRREADLFISGYLIPNLLPTAPTPTKAAWGTIGSRMRGVCYNHTAKGYGFLRAMKTIAPDLWRIDSRQKDSPYYSVFFHDSQLPDEVNFTELPSRSLIFEFEVAEAEGHESGMQAKKMQLVSPQRRLLTSYSGHYHSYSYSHSSSSGSSNSSSGSSSHNHTSAQAATASATVTTPPAANPSNGNSTPPLNGSNGSNGTAAVVVADAVTSETV</sequence>
<feature type="compositionally biased region" description="Polar residues" evidence="1">
    <location>
        <begin position="333"/>
        <end position="347"/>
    </location>
</feature>
<dbReference type="EMBL" id="DF820457">
    <property type="protein sequence ID" value="GAK51401.1"/>
    <property type="molecule type" value="Genomic_DNA"/>
</dbReference>
<feature type="region of interest" description="Disordered" evidence="1">
    <location>
        <begin position="292"/>
        <end position="347"/>
    </location>
</feature>
<dbReference type="InterPro" id="IPR047140">
    <property type="entry name" value="LabA"/>
</dbReference>
<feature type="domain" description="NYN" evidence="2">
    <location>
        <begin position="5"/>
        <end position="160"/>
    </location>
</feature>
<dbReference type="AlphaFoldDB" id="A0A081BLY5"/>
<dbReference type="Proteomes" id="UP000030700">
    <property type="component" value="Unassembled WGS sequence"/>
</dbReference>
<dbReference type="GO" id="GO:0004540">
    <property type="term" value="F:RNA nuclease activity"/>
    <property type="evidence" value="ECO:0007669"/>
    <property type="project" value="InterPro"/>
</dbReference>
<protein>
    <recommendedName>
        <fullName evidence="2">NYN domain-containing protein</fullName>
    </recommendedName>
</protein>
<evidence type="ECO:0000313" key="4">
    <source>
        <dbReference type="Proteomes" id="UP000030700"/>
    </source>
</evidence>
<feature type="compositionally biased region" description="Low complexity" evidence="1">
    <location>
        <begin position="292"/>
        <end position="332"/>
    </location>
</feature>
<dbReference type="HOGENOM" id="CLU_065313_0_0_0"/>
<name>A0A081BLY5_9BACT</name>
<evidence type="ECO:0000259" key="2">
    <source>
        <dbReference type="Pfam" id="PF01936"/>
    </source>
</evidence>
<accession>A0A081BLY5</accession>
<proteinExistence type="predicted"/>
<dbReference type="CDD" id="cd10911">
    <property type="entry name" value="PIN_LabA"/>
    <property type="match status" value="1"/>
</dbReference>
<keyword evidence="4" id="KW-1185">Reference proteome</keyword>
<organism evidence="3">
    <name type="scientific">Candidatus Moduliflexus flocculans</name>
    <dbReference type="NCBI Taxonomy" id="1499966"/>
    <lineage>
        <taxon>Bacteria</taxon>
        <taxon>Candidatus Moduliflexota</taxon>
        <taxon>Candidatus Moduliflexia</taxon>
        <taxon>Candidatus Moduliflexales</taxon>
        <taxon>Candidatus Moduliflexaceae</taxon>
    </lineage>
</organism>
<dbReference type="Gene3D" id="3.40.50.1010">
    <property type="entry name" value="5'-nuclease"/>
    <property type="match status" value="1"/>
</dbReference>
<reference evidence="3" key="1">
    <citation type="journal article" date="2015" name="PeerJ">
        <title>First genomic representation of candidate bacterial phylum KSB3 points to enhanced environmental sensing as a trigger of wastewater bulking.</title>
        <authorList>
            <person name="Sekiguchi Y."/>
            <person name="Ohashi A."/>
            <person name="Parks D.H."/>
            <person name="Yamauchi T."/>
            <person name="Tyson G.W."/>
            <person name="Hugenholtz P."/>
        </authorList>
    </citation>
    <scope>NUCLEOTIDE SEQUENCE [LARGE SCALE GENOMIC DNA]</scope>
</reference>
<dbReference type="STRING" id="1499966.U14_02645"/>